<comment type="caution">
    <text evidence="6">The sequence shown here is derived from an EMBL/GenBank/DDBJ whole genome shotgun (WGS) entry which is preliminary data.</text>
</comment>
<protein>
    <recommendedName>
        <fullName evidence="5">DOT1 domain-containing protein</fullName>
    </recommendedName>
</protein>
<organism evidence="6 7">
    <name type="scientific">candidate division WS6 bacterium GW2011_GWC1_36_11</name>
    <dbReference type="NCBI Taxonomy" id="1619090"/>
    <lineage>
        <taxon>Bacteria</taxon>
        <taxon>Candidatus Dojkabacteria</taxon>
    </lineage>
</organism>
<evidence type="ECO:0000259" key="5">
    <source>
        <dbReference type="Pfam" id="PF08123"/>
    </source>
</evidence>
<dbReference type="AlphaFoldDB" id="A0A0G0GME2"/>
<dbReference type="Pfam" id="PF08123">
    <property type="entry name" value="DOT1"/>
    <property type="match status" value="1"/>
</dbReference>
<dbReference type="EMBL" id="LBRE01000005">
    <property type="protein sequence ID" value="KKP92792.1"/>
    <property type="molecule type" value="Genomic_DNA"/>
</dbReference>
<dbReference type="InterPro" id="IPR025789">
    <property type="entry name" value="DOT1_dom"/>
</dbReference>
<name>A0A0G0GME2_9BACT</name>
<dbReference type="Proteomes" id="UP000034140">
    <property type="component" value="Unassembled WGS sequence"/>
</dbReference>
<sequence length="180" mass="20428">MLNGITLGIIITLILLFLCIILSILVNALLAPTSKTPTKVLDEIADIMDVKKKDVFMDLGSGDGRLVFKVYERALCKCFGYDLSPVNIIISNVVRAFRFPLSKDIVFEAQNVFKVDISKVKKIYCFLDEKSMDILKCRLEEFVKKGGEVYSYMYNVKGLKGEKKMELSNGKELYIYKGKE</sequence>
<evidence type="ECO:0000256" key="4">
    <source>
        <dbReference type="SAM" id="Phobius"/>
    </source>
</evidence>
<evidence type="ECO:0000313" key="6">
    <source>
        <dbReference type="EMBL" id="KKP92792.1"/>
    </source>
</evidence>
<keyword evidence="1" id="KW-0489">Methyltransferase</keyword>
<reference evidence="6 7" key="1">
    <citation type="journal article" date="2015" name="Nature">
        <title>rRNA introns, odd ribosomes, and small enigmatic genomes across a large radiation of phyla.</title>
        <authorList>
            <person name="Brown C.T."/>
            <person name="Hug L.A."/>
            <person name="Thomas B.C."/>
            <person name="Sharon I."/>
            <person name="Castelle C.J."/>
            <person name="Singh A."/>
            <person name="Wilkins M.J."/>
            <person name="Williams K.H."/>
            <person name="Banfield J.F."/>
        </authorList>
    </citation>
    <scope>NUCLEOTIDE SEQUENCE [LARGE SCALE GENOMIC DNA]</scope>
</reference>
<proteinExistence type="predicted"/>
<evidence type="ECO:0000313" key="7">
    <source>
        <dbReference type="Proteomes" id="UP000034140"/>
    </source>
</evidence>
<evidence type="ECO:0000256" key="2">
    <source>
        <dbReference type="ARBA" id="ARBA00022679"/>
    </source>
</evidence>
<dbReference type="GO" id="GO:0031151">
    <property type="term" value="F:histone H3K79 methyltransferase activity"/>
    <property type="evidence" value="ECO:0007669"/>
    <property type="project" value="InterPro"/>
</dbReference>
<evidence type="ECO:0000256" key="3">
    <source>
        <dbReference type="ARBA" id="ARBA00022691"/>
    </source>
</evidence>
<feature type="domain" description="DOT1" evidence="5">
    <location>
        <begin position="39"/>
        <end position="84"/>
    </location>
</feature>
<keyword evidence="3" id="KW-0949">S-adenosyl-L-methionine</keyword>
<keyword evidence="4" id="KW-1133">Transmembrane helix</keyword>
<keyword evidence="2" id="KW-0808">Transferase</keyword>
<dbReference type="Gene3D" id="3.40.50.150">
    <property type="entry name" value="Vaccinia Virus protein VP39"/>
    <property type="match status" value="1"/>
</dbReference>
<dbReference type="SUPFAM" id="SSF53335">
    <property type="entry name" value="S-adenosyl-L-methionine-dependent methyltransferases"/>
    <property type="match status" value="1"/>
</dbReference>
<accession>A0A0G0GME2</accession>
<feature type="transmembrane region" description="Helical" evidence="4">
    <location>
        <begin position="6"/>
        <end position="30"/>
    </location>
</feature>
<keyword evidence="4" id="KW-0812">Transmembrane</keyword>
<keyword evidence="4" id="KW-0472">Membrane</keyword>
<evidence type="ECO:0000256" key="1">
    <source>
        <dbReference type="ARBA" id="ARBA00022603"/>
    </source>
</evidence>
<dbReference type="GO" id="GO:0032259">
    <property type="term" value="P:methylation"/>
    <property type="evidence" value="ECO:0007669"/>
    <property type="project" value="UniProtKB-KW"/>
</dbReference>
<gene>
    <name evidence="6" type="ORF">UR96_C0005G0031</name>
</gene>
<dbReference type="InterPro" id="IPR026170">
    <property type="entry name" value="FAM173A/B"/>
</dbReference>
<dbReference type="PATRIC" id="fig|1619090.3.peg.173"/>
<dbReference type="InterPro" id="IPR029063">
    <property type="entry name" value="SAM-dependent_MTases_sf"/>
</dbReference>
<dbReference type="PANTHER" id="PTHR13610:SF11">
    <property type="entry name" value="METHYLTRANSFERASE DOMAIN-CONTAINING PROTEIN"/>
    <property type="match status" value="1"/>
</dbReference>
<dbReference type="PANTHER" id="PTHR13610">
    <property type="entry name" value="METHYLTRANSFERASE DOMAIN-CONTAINING PROTEIN"/>
    <property type="match status" value="1"/>
</dbReference>